<keyword evidence="1" id="KW-0732">Signal</keyword>
<keyword evidence="3" id="KW-1185">Reference proteome</keyword>
<organism evidence="2 3">
    <name type="scientific">Lasallia pustulata</name>
    <dbReference type="NCBI Taxonomy" id="136370"/>
    <lineage>
        <taxon>Eukaryota</taxon>
        <taxon>Fungi</taxon>
        <taxon>Dikarya</taxon>
        <taxon>Ascomycota</taxon>
        <taxon>Pezizomycotina</taxon>
        <taxon>Lecanoromycetes</taxon>
        <taxon>OSLEUM clade</taxon>
        <taxon>Umbilicariomycetidae</taxon>
        <taxon>Umbilicariales</taxon>
        <taxon>Umbilicariaceae</taxon>
        <taxon>Lasallia</taxon>
    </lineage>
</organism>
<proteinExistence type="predicted"/>
<dbReference type="EMBL" id="FWEW01003601">
    <property type="protein sequence ID" value="SLM39915.1"/>
    <property type="molecule type" value="Genomic_DNA"/>
</dbReference>
<dbReference type="Proteomes" id="UP000192927">
    <property type="component" value="Unassembled WGS sequence"/>
</dbReference>
<feature type="signal peptide" evidence="1">
    <location>
        <begin position="1"/>
        <end position="20"/>
    </location>
</feature>
<dbReference type="AlphaFoldDB" id="A0A1W5DA43"/>
<protein>
    <submittedName>
        <fullName evidence="2">Uncharacterized protein</fullName>
    </submittedName>
</protein>
<evidence type="ECO:0000313" key="2">
    <source>
        <dbReference type="EMBL" id="SLM39915.1"/>
    </source>
</evidence>
<sequence>MHSQTLLSLTVLPFSLTISAYHLQARHDPFHTLSLPTTISPIAPIKTSDVQNGTDPHFIQSVCYPTNSTGDLDPNAPCVQSVEIAMTCVYGNSSTNNHPTEQSAADQQKCFCQGLYWQYLSGCMECERLHGAPLNSSWQPVQYLSAESSSYCGAATATLGLNQFLSRWTPTSTIAIGTSTGGVDVLGTSTEVSLYFNLVSTTATAASSQSTDTTGVAASSATQDAATVSTTGSTTGNATAVSTTAVSTTTNSAATGLRVSAMWAAGLLAAAFVL</sequence>
<evidence type="ECO:0000256" key="1">
    <source>
        <dbReference type="SAM" id="SignalP"/>
    </source>
</evidence>
<accession>A0A1W5DA43</accession>
<reference evidence="3" key="1">
    <citation type="submission" date="2017-03" db="EMBL/GenBank/DDBJ databases">
        <authorList>
            <person name="Sharma R."/>
            <person name="Thines M."/>
        </authorList>
    </citation>
    <scope>NUCLEOTIDE SEQUENCE [LARGE SCALE GENOMIC DNA]</scope>
</reference>
<name>A0A1W5DA43_9LECA</name>
<evidence type="ECO:0000313" key="3">
    <source>
        <dbReference type="Proteomes" id="UP000192927"/>
    </source>
</evidence>
<feature type="chain" id="PRO_5010711787" evidence="1">
    <location>
        <begin position="21"/>
        <end position="274"/>
    </location>
</feature>